<dbReference type="RefSeq" id="WP_187024477.1">
    <property type="nucleotide sequence ID" value="NZ_JACOPB010000024.1"/>
</dbReference>
<dbReference type="Proteomes" id="UP000634672">
    <property type="component" value="Unassembled WGS sequence"/>
</dbReference>
<accession>A0ABR7HFL4</accession>
<evidence type="ECO:0000313" key="1">
    <source>
        <dbReference type="EMBL" id="MBC5711947.1"/>
    </source>
</evidence>
<dbReference type="EMBL" id="JACOPB010000024">
    <property type="protein sequence ID" value="MBC5711947.1"/>
    <property type="molecule type" value="Genomic_DNA"/>
</dbReference>
<sequence length="94" mass="10801">MKQKYTPFTVEDAEKIAKKGETVVGKGMVKTEGFDKTVAFMMSLMGQLYEVAQTHERFRMELFYDAEALNTNYCFFAPIDKGESDGRKQEYPAH</sequence>
<comment type="caution">
    <text evidence="1">The sequence shown here is derived from an EMBL/GenBank/DDBJ whole genome shotgun (WGS) entry which is preliminary data.</text>
</comment>
<gene>
    <name evidence="1" type="ORF">H8S75_28885</name>
</gene>
<proteinExistence type="predicted"/>
<organism evidence="1 2">
    <name type="scientific">Hungatella hominis</name>
    <dbReference type="NCBI Taxonomy" id="2763050"/>
    <lineage>
        <taxon>Bacteria</taxon>
        <taxon>Bacillati</taxon>
        <taxon>Bacillota</taxon>
        <taxon>Clostridia</taxon>
        <taxon>Lachnospirales</taxon>
        <taxon>Lachnospiraceae</taxon>
        <taxon>Hungatella</taxon>
    </lineage>
</organism>
<keyword evidence="2" id="KW-1185">Reference proteome</keyword>
<name>A0ABR7HFL4_9FIRM</name>
<reference evidence="1 2" key="1">
    <citation type="submission" date="2020-08" db="EMBL/GenBank/DDBJ databases">
        <title>Genome public.</title>
        <authorList>
            <person name="Liu C."/>
            <person name="Sun Q."/>
        </authorList>
    </citation>
    <scope>NUCLEOTIDE SEQUENCE [LARGE SCALE GENOMIC DNA]</scope>
    <source>
        <strain evidence="1 2">NSJ-66</strain>
    </source>
</reference>
<protein>
    <submittedName>
        <fullName evidence="1">Uncharacterized protein</fullName>
    </submittedName>
</protein>
<evidence type="ECO:0000313" key="2">
    <source>
        <dbReference type="Proteomes" id="UP000634672"/>
    </source>
</evidence>